<feature type="transmembrane region" description="Helical" evidence="5">
    <location>
        <begin position="319"/>
        <end position="343"/>
    </location>
</feature>
<reference evidence="8" key="1">
    <citation type="journal article" date="2020" name="mSystems">
        <title>Genome- and Community-Level Interaction Insights into Carbon Utilization and Element Cycling Functions of Hydrothermarchaeota in Hydrothermal Sediment.</title>
        <authorList>
            <person name="Zhou Z."/>
            <person name="Liu Y."/>
            <person name="Xu W."/>
            <person name="Pan J."/>
            <person name="Luo Z.H."/>
            <person name="Li M."/>
        </authorList>
    </citation>
    <scope>NUCLEOTIDE SEQUENCE [LARGE SCALE GENOMIC DNA]</scope>
    <source>
        <strain evidence="8">HyVt-533</strain>
    </source>
</reference>
<protein>
    <recommendedName>
        <fullName evidence="5">NADH-quinone oxidoreductase subunit N</fullName>
        <ecNumber evidence="5">7.1.1.-</ecNumber>
    </recommendedName>
    <alternativeName>
        <fullName evidence="5">NADH dehydrogenase I subunit N</fullName>
    </alternativeName>
    <alternativeName>
        <fullName evidence="5">NDH-1 subunit N</fullName>
    </alternativeName>
</protein>
<proteinExistence type="inferred from homology"/>
<keyword evidence="4 5" id="KW-0472">Membrane</keyword>
<organism evidence="8">
    <name type="scientific">Thermodesulfatator atlanticus</name>
    <dbReference type="NCBI Taxonomy" id="501497"/>
    <lineage>
        <taxon>Bacteria</taxon>
        <taxon>Pseudomonadati</taxon>
        <taxon>Thermodesulfobacteriota</taxon>
        <taxon>Thermodesulfobacteria</taxon>
        <taxon>Thermodesulfobacteriales</taxon>
        <taxon>Thermodesulfatatoraceae</taxon>
        <taxon>Thermodesulfatator</taxon>
    </lineage>
</organism>
<comment type="subunit">
    <text evidence="5">NDH-1 is composed of 14 different subunits. Subunits NuoA, H, J, K, L, M, N constitute the membrane sector of the complex.</text>
</comment>
<dbReference type="GO" id="GO:0050136">
    <property type="term" value="F:NADH dehydrogenase (quinone) (non-electrogenic) activity"/>
    <property type="evidence" value="ECO:0007669"/>
    <property type="project" value="UniProtKB-UniRule"/>
</dbReference>
<keyword evidence="5" id="KW-1278">Translocase</keyword>
<comment type="subcellular location">
    <subcellularLocation>
        <location evidence="5">Cell membrane</location>
        <topology evidence="5">Multi-pass membrane protein</topology>
    </subcellularLocation>
    <subcellularLocation>
        <location evidence="1">Endomembrane system</location>
        <topology evidence="1">Multi-pass membrane protein</topology>
    </subcellularLocation>
    <subcellularLocation>
        <location evidence="6">Membrane</location>
        <topology evidence="6">Multi-pass membrane protein</topology>
    </subcellularLocation>
</comment>
<dbReference type="PANTHER" id="PTHR22773">
    <property type="entry name" value="NADH DEHYDROGENASE"/>
    <property type="match status" value="1"/>
</dbReference>
<evidence type="ECO:0000256" key="4">
    <source>
        <dbReference type="ARBA" id="ARBA00023136"/>
    </source>
</evidence>
<evidence type="ECO:0000256" key="5">
    <source>
        <dbReference type="HAMAP-Rule" id="MF_00445"/>
    </source>
</evidence>
<feature type="domain" description="NADH:quinone oxidoreductase/Mrp antiporter transmembrane" evidence="7">
    <location>
        <begin position="120"/>
        <end position="414"/>
    </location>
</feature>
<dbReference type="GO" id="GO:0012505">
    <property type="term" value="C:endomembrane system"/>
    <property type="evidence" value="ECO:0007669"/>
    <property type="project" value="UniProtKB-SubCell"/>
</dbReference>
<keyword evidence="5" id="KW-0830">Ubiquinone</keyword>
<keyword evidence="5" id="KW-0874">Quinone</keyword>
<name>A0A7V5P0J5_9BACT</name>
<comment type="catalytic activity">
    <reaction evidence="5">
        <text>a quinone + NADH + 5 H(+)(in) = a quinol + NAD(+) + 4 H(+)(out)</text>
        <dbReference type="Rhea" id="RHEA:57888"/>
        <dbReference type="ChEBI" id="CHEBI:15378"/>
        <dbReference type="ChEBI" id="CHEBI:24646"/>
        <dbReference type="ChEBI" id="CHEBI:57540"/>
        <dbReference type="ChEBI" id="CHEBI:57945"/>
        <dbReference type="ChEBI" id="CHEBI:132124"/>
    </reaction>
</comment>
<gene>
    <name evidence="5" type="primary">nuoN</name>
    <name evidence="8" type="ORF">ENJ96_06230</name>
</gene>
<dbReference type="GO" id="GO:0008137">
    <property type="term" value="F:NADH dehydrogenase (ubiquinone) activity"/>
    <property type="evidence" value="ECO:0007669"/>
    <property type="project" value="InterPro"/>
</dbReference>
<feature type="transmembrane region" description="Helical" evidence="5">
    <location>
        <begin position="123"/>
        <end position="144"/>
    </location>
</feature>
<keyword evidence="5" id="KW-1003">Cell membrane</keyword>
<evidence type="ECO:0000256" key="2">
    <source>
        <dbReference type="ARBA" id="ARBA00022692"/>
    </source>
</evidence>
<feature type="transmembrane region" description="Helical" evidence="5">
    <location>
        <begin position="200"/>
        <end position="221"/>
    </location>
</feature>
<feature type="transmembrane region" description="Helical" evidence="5">
    <location>
        <begin position="441"/>
        <end position="460"/>
    </location>
</feature>
<evidence type="ECO:0000259" key="7">
    <source>
        <dbReference type="Pfam" id="PF00361"/>
    </source>
</evidence>
<dbReference type="InterPro" id="IPR001750">
    <property type="entry name" value="ND/Mrp_TM"/>
</dbReference>
<dbReference type="EMBL" id="DROK01000177">
    <property type="protein sequence ID" value="HHI97432.1"/>
    <property type="molecule type" value="Genomic_DNA"/>
</dbReference>
<dbReference type="Proteomes" id="UP000886101">
    <property type="component" value="Unassembled WGS sequence"/>
</dbReference>
<feature type="transmembrane region" description="Helical" evidence="5">
    <location>
        <begin position="242"/>
        <end position="263"/>
    </location>
</feature>
<dbReference type="Pfam" id="PF00361">
    <property type="entry name" value="Proton_antipo_M"/>
    <property type="match status" value="1"/>
</dbReference>
<feature type="transmembrane region" description="Helical" evidence="5">
    <location>
        <begin position="36"/>
        <end position="57"/>
    </location>
</feature>
<evidence type="ECO:0000256" key="6">
    <source>
        <dbReference type="RuleBase" id="RU000320"/>
    </source>
</evidence>
<comment type="similarity">
    <text evidence="5">Belongs to the complex I subunit 2 family.</text>
</comment>
<dbReference type="HAMAP" id="MF_00445">
    <property type="entry name" value="NDH1_NuoN_1"/>
    <property type="match status" value="1"/>
</dbReference>
<comment type="function">
    <text evidence="5">NDH-1 shuttles electrons from NADH, via FMN and iron-sulfur (Fe-S) centers, to quinones in the respiratory chain. The immediate electron acceptor for the enzyme in this species is believed to be ubiquinone. Couples the redox reaction to proton translocation (for every two electrons transferred, four hydrogen ions are translocated across the cytoplasmic membrane), and thus conserves the redox energy in a proton gradient.</text>
</comment>
<dbReference type="GO" id="GO:0042773">
    <property type="term" value="P:ATP synthesis coupled electron transport"/>
    <property type="evidence" value="ECO:0007669"/>
    <property type="project" value="InterPro"/>
</dbReference>
<feature type="transmembrane region" description="Helical" evidence="5">
    <location>
        <begin position="295"/>
        <end position="313"/>
    </location>
</feature>
<feature type="transmembrane region" description="Helical" evidence="5">
    <location>
        <begin position="364"/>
        <end position="387"/>
    </location>
</feature>
<feature type="transmembrane region" description="Helical" evidence="5">
    <location>
        <begin position="399"/>
        <end position="420"/>
    </location>
</feature>
<dbReference type="GO" id="GO:0005886">
    <property type="term" value="C:plasma membrane"/>
    <property type="evidence" value="ECO:0007669"/>
    <property type="project" value="UniProtKB-SubCell"/>
</dbReference>
<feature type="transmembrane region" description="Helical" evidence="5">
    <location>
        <begin position="95"/>
        <end position="117"/>
    </location>
</feature>
<dbReference type="EC" id="7.1.1.-" evidence="5"/>
<keyword evidence="3 5" id="KW-1133">Transmembrane helix</keyword>
<keyword evidence="2 5" id="KW-0812">Transmembrane</keyword>
<feature type="transmembrane region" description="Helical" evidence="5">
    <location>
        <begin position="269"/>
        <end position="288"/>
    </location>
</feature>
<comment type="caution">
    <text evidence="8">The sequence shown here is derived from an EMBL/GenBank/DDBJ whole genome shotgun (WGS) entry which is preliminary data.</text>
</comment>
<sequence>MWSSLPSFVAVYPETLLVVVASVMALVDRWITRKAVFTWATIVTALLALALVFLTQGTTFGHAYAADQYGVFFKTIFLLVLFLVALLAPGYNQLLGINFGEFYALLMYAVTGMMLMASTRDLILLYLGLELMSLSVYVLVGLLYAELRSLEGAMKYFLLGSFASAFLLLAMAFLYGLTGTTNIEAIAKALLAANLSANKALFLSAALFVVAFAFKVALVPFHMWSPDAYEGAPTSVTAFMSVGPKAAGFAAMGRVFLIALAAAKTEWTQLLVPLAVLTMFTGAVLAVVQTNIKRLLAYSSITHAGYAVLGIIAGTKEGMAATMLYLFLYAFMNIGAFSVIVLMRRRNFLGENIFDYQGLSKTHPTVALLLLIFLFSLTGIPPTAGFIGKFFVFRAAFEAGHTALVILAVLASAIAAYPYLRIVMLMYMKPPEKEVEISLNPYIFAGLMFAVTGVLLFGVYPGPVIDFARACCTGFLP</sequence>
<dbReference type="PRINTS" id="PR01434">
    <property type="entry name" value="NADHDHGNASE5"/>
</dbReference>
<accession>A0A7V5P0J5</accession>
<dbReference type="InterPro" id="IPR010096">
    <property type="entry name" value="NADH-Q_OxRdtase_suN/2"/>
</dbReference>
<evidence type="ECO:0000313" key="8">
    <source>
        <dbReference type="EMBL" id="HHI97432.1"/>
    </source>
</evidence>
<dbReference type="AlphaFoldDB" id="A0A7V5P0J5"/>
<dbReference type="NCBIfam" id="TIGR01770">
    <property type="entry name" value="NDH_I_N"/>
    <property type="match status" value="1"/>
</dbReference>
<evidence type="ECO:0000256" key="1">
    <source>
        <dbReference type="ARBA" id="ARBA00004127"/>
    </source>
</evidence>
<keyword evidence="5" id="KW-0813">Transport</keyword>
<feature type="transmembrane region" description="Helical" evidence="5">
    <location>
        <begin position="6"/>
        <end position="27"/>
    </location>
</feature>
<dbReference type="GO" id="GO:0048038">
    <property type="term" value="F:quinone binding"/>
    <property type="evidence" value="ECO:0007669"/>
    <property type="project" value="UniProtKB-KW"/>
</dbReference>
<feature type="transmembrane region" description="Helical" evidence="5">
    <location>
        <begin position="156"/>
        <end position="177"/>
    </location>
</feature>
<feature type="transmembrane region" description="Helical" evidence="5">
    <location>
        <begin position="69"/>
        <end position="88"/>
    </location>
</feature>
<keyword evidence="5" id="KW-0520">NAD</keyword>
<evidence type="ECO:0000256" key="3">
    <source>
        <dbReference type="ARBA" id="ARBA00022989"/>
    </source>
</evidence>